<reference evidence="3" key="1">
    <citation type="submission" date="2021-01" db="UniProtKB">
        <authorList>
            <consortium name="EnsemblMetazoa"/>
        </authorList>
    </citation>
    <scope>IDENTIFICATION</scope>
    <source>
        <strain evidence="3">DH4</strain>
    </source>
</reference>
<dbReference type="KEGG" id="ame:726915"/>
<dbReference type="InterPro" id="IPR032675">
    <property type="entry name" value="LRR_dom_sf"/>
</dbReference>
<dbReference type="GeneID" id="726915"/>
<proteinExistence type="predicted"/>
<dbReference type="GO" id="GO:0005737">
    <property type="term" value="C:cytoplasm"/>
    <property type="evidence" value="ECO:0007669"/>
    <property type="project" value="TreeGrafter"/>
</dbReference>
<sequence>MRCLATGRNDAMPSIDDAAYYINTNYKMLNYHSQLLELFAKIVRNNLFSDMSDLAKDLLIQYYGFGAASSGKKFLSIHRNIERVKNEDENQITEQHSLISNDENVANKEFQKDIEEDRKLSIGDDLYPQTSQVLNNLEDAYDNNENFDIRDIDFGPNILCSTVESASPKQSYEQLSDVHLPEQSTNDVSSNYIKINIEDPEIEINDDVKDAKKDELNLENIEETFSDDVSEYSSLSHKESKTFLKSNTSLLSNESISSPVMPKKEPIYNDMFADFSNTDLKQFPIAILNNFSQLRMLYLSNNNLIEVPDEIFTYLNYLQWLDIRNNQITFLPVSIKWHSCLETILLQGNKMKELPLELCTLSNLKNLQVADNPLIMPPQDIVASGCATILEFLRIEWNKLYPDEWIEPKKNKIEPKLSTILCYQSPRKNKKKITSLKDTICNKNIAISEKRKLYKPSSRCENKGANIIMEHRLLWFSKLRDLIAKQTATIQKIKDENFLKEWRRDKRSYTKAMQKAMKRNEDDIPFDIDVEDYASIFKQNSKLKKLKSKKKDKQRFSSPIDINKKINELLESLNKLEINTTNEISPRTKQNLYKNKIEKILQFQNEIQNLRKYNEVNVPYKVSSQN</sequence>
<dbReference type="EnsemblMetazoa" id="XM_001122632">
    <property type="protein sequence ID" value="XP_001122632"/>
    <property type="gene ID" value="LOC726915"/>
</dbReference>
<dbReference type="SMART" id="SM00369">
    <property type="entry name" value="LRR_TYP"/>
    <property type="match status" value="2"/>
</dbReference>
<dbReference type="InterPro" id="IPR050216">
    <property type="entry name" value="LRR_domain-containing"/>
</dbReference>
<reference evidence="5" key="2">
    <citation type="submission" date="2025-04" db="UniProtKB">
        <authorList>
            <consortium name="RefSeq"/>
        </authorList>
    </citation>
    <scope>IDENTIFICATION</scope>
    <source>
        <strain evidence="5">DH4</strain>
        <tissue evidence="5">Whole body</tissue>
    </source>
</reference>
<gene>
    <name evidence="5" type="primary">LOC726915</name>
</gene>
<dbReference type="PANTHER" id="PTHR48051:SF54">
    <property type="entry name" value="LEUCINE-RICH REPEAT-CONTAINING PROTEIN"/>
    <property type="match status" value="1"/>
</dbReference>
<protein>
    <submittedName>
        <fullName evidence="5">Leucine-rich repeat and death domain-containing protein 1</fullName>
    </submittedName>
</protein>
<keyword evidence="2" id="KW-0677">Repeat</keyword>
<evidence type="ECO:0000313" key="3">
    <source>
        <dbReference type="EnsemblMetazoa" id="XP_001122632"/>
    </source>
</evidence>
<keyword evidence="4" id="KW-1185">Reference proteome</keyword>
<dbReference type="Proteomes" id="UP000005203">
    <property type="component" value="Linkage group LG8"/>
</dbReference>
<keyword evidence="1" id="KW-0433">Leucine-rich repeat</keyword>
<dbReference type="Pfam" id="PF13855">
    <property type="entry name" value="LRR_8"/>
    <property type="match status" value="1"/>
</dbReference>
<evidence type="ECO:0000256" key="1">
    <source>
        <dbReference type="ARBA" id="ARBA00022614"/>
    </source>
</evidence>
<dbReference type="SUPFAM" id="SSF52058">
    <property type="entry name" value="L domain-like"/>
    <property type="match status" value="1"/>
</dbReference>
<accession>A0A8B6XFY7</accession>
<evidence type="ECO:0000313" key="5">
    <source>
        <dbReference type="RefSeq" id="XP_001122632.3"/>
    </source>
</evidence>
<accession>A0A7M7LII4</accession>
<evidence type="ECO:0000313" key="4">
    <source>
        <dbReference type="Proteomes" id="UP000005203"/>
    </source>
</evidence>
<dbReference type="OrthoDB" id="40118at2759"/>
<organism evidence="3">
    <name type="scientific">Apis mellifera</name>
    <name type="common">Honeybee</name>
    <dbReference type="NCBI Taxonomy" id="7460"/>
    <lineage>
        <taxon>Eukaryota</taxon>
        <taxon>Metazoa</taxon>
        <taxon>Ecdysozoa</taxon>
        <taxon>Arthropoda</taxon>
        <taxon>Hexapoda</taxon>
        <taxon>Insecta</taxon>
        <taxon>Pterygota</taxon>
        <taxon>Neoptera</taxon>
        <taxon>Endopterygota</taxon>
        <taxon>Hymenoptera</taxon>
        <taxon>Apocrita</taxon>
        <taxon>Aculeata</taxon>
        <taxon>Apoidea</taxon>
        <taxon>Anthophila</taxon>
        <taxon>Apidae</taxon>
        <taxon>Apis</taxon>
    </lineage>
</organism>
<dbReference type="AlphaFoldDB" id="A0A7M7LII4"/>
<dbReference type="PROSITE" id="PS51450">
    <property type="entry name" value="LRR"/>
    <property type="match status" value="1"/>
</dbReference>
<dbReference type="InterPro" id="IPR003591">
    <property type="entry name" value="Leu-rich_rpt_typical-subtyp"/>
</dbReference>
<dbReference type="RefSeq" id="XP_001122632.3">
    <property type="nucleotide sequence ID" value="XM_001122632.4"/>
</dbReference>
<dbReference type="Gene3D" id="3.80.10.10">
    <property type="entry name" value="Ribonuclease Inhibitor"/>
    <property type="match status" value="1"/>
</dbReference>
<dbReference type="PANTHER" id="PTHR48051">
    <property type="match status" value="1"/>
</dbReference>
<dbReference type="InterPro" id="IPR001611">
    <property type="entry name" value="Leu-rich_rpt"/>
</dbReference>
<name>A0A7M7LII4_APIME</name>
<evidence type="ECO:0000256" key="2">
    <source>
        <dbReference type="ARBA" id="ARBA00022737"/>
    </source>
</evidence>